<evidence type="ECO:0000259" key="3">
    <source>
        <dbReference type="PROSITE" id="PS50850"/>
    </source>
</evidence>
<accession>A0AAD4N0X3</accession>
<evidence type="ECO:0000256" key="1">
    <source>
        <dbReference type="ARBA" id="ARBA00004141"/>
    </source>
</evidence>
<dbReference type="InterPro" id="IPR011701">
    <property type="entry name" value="MFS"/>
</dbReference>
<evidence type="ECO:0000313" key="5">
    <source>
        <dbReference type="Proteomes" id="UP001201812"/>
    </source>
</evidence>
<feature type="transmembrane region" description="Helical" evidence="2">
    <location>
        <begin position="122"/>
        <end position="141"/>
    </location>
</feature>
<dbReference type="PANTHER" id="PTHR45757:SF11">
    <property type="entry name" value="MAJOR FACILITATOR SUPERFAMILY (MFS) PROFILE DOMAIN-CONTAINING PROTEIN"/>
    <property type="match status" value="1"/>
</dbReference>
<proteinExistence type="predicted"/>
<dbReference type="GO" id="GO:0022857">
    <property type="term" value="F:transmembrane transporter activity"/>
    <property type="evidence" value="ECO:0007669"/>
    <property type="project" value="InterPro"/>
</dbReference>
<dbReference type="Gene3D" id="1.20.1250.20">
    <property type="entry name" value="MFS general substrate transporter like domains"/>
    <property type="match status" value="2"/>
</dbReference>
<feature type="domain" description="Major facilitator superfamily (MFS) profile" evidence="3">
    <location>
        <begin position="51"/>
        <end position="473"/>
    </location>
</feature>
<name>A0AAD4N0X3_9BILA</name>
<comment type="caution">
    <text evidence="4">The sequence shown here is derived from an EMBL/GenBank/DDBJ whole genome shotgun (WGS) entry which is preliminary data.</text>
</comment>
<keyword evidence="5" id="KW-1185">Reference proteome</keyword>
<evidence type="ECO:0000256" key="2">
    <source>
        <dbReference type="SAM" id="Phobius"/>
    </source>
</evidence>
<feature type="transmembrane region" description="Helical" evidence="2">
    <location>
        <begin position="450"/>
        <end position="469"/>
    </location>
</feature>
<gene>
    <name evidence="4" type="ORF">DdX_10450</name>
</gene>
<dbReference type="GO" id="GO:0016020">
    <property type="term" value="C:membrane"/>
    <property type="evidence" value="ECO:0007669"/>
    <property type="project" value="UniProtKB-SubCell"/>
</dbReference>
<sequence>MDKEAVDGAEALIPAIETSAEGNMRFSVWENKHVIRAFAGEVRIWVLAVTTLLLICVYANFITFNFTIICMIPPQSAESEGRVYYDYSPIERNALFSAGALGLLVGTVPLSFFVSKFKTRHVFSIYAVISAVSTLFVPIATKMGYPFLFAMRIFQGLGGAPELMMINAVTNQWSPIASAGTFLILLSTHYQFGPIFSMPTAAGLCESRWGWPMVYYLQGSLTLILLVTFFLFFRDSPREHPLVNEKELAKIEKGKDAIFKGTSKEKEHVPYRSIFTDPIVWIVWLAFFSDELGYQIFQQYGPIFLNKALGMNVRETGYAAALPFVVAIVTKLICGPINDRMTFVSDRTRINIFTTISQAGMITCYACLALIPAIMNDPPIWLMQIFYTSINMFSGLAYLGLIKAAIVISRQHSHVLMSGEIIISAAIMLCMPLIVSLIAPDNTVEQWCRLFIIMPLLQFTTTVIFLLFCDSKPRPWTERIEKPDDSESDKCALLTPVPSKIGVASNINNVNTLQSEFRCRMLVIWQAQQMLERYVKRFPPIPVGQTVRVPVPAVDRAKTDPRNLLGVVMAADDGFYSIGTGAGILKEKYTRNQIDPCSSQHVTMESVPDKEISLRTVVGADSLSGGQGYKHCNCLQGCKTGKCNCRSFGRTSCKNK</sequence>
<organism evidence="4 5">
    <name type="scientific">Ditylenchus destructor</name>
    <dbReference type="NCBI Taxonomy" id="166010"/>
    <lineage>
        <taxon>Eukaryota</taxon>
        <taxon>Metazoa</taxon>
        <taxon>Ecdysozoa</taxon>
        <taxon>Nematoda</taxon>
        <taxon>Chromadorea</taxon>
        <taxon>Rhabditida</taxon>
        <taxon>Tylenchina</taxon>
        <taxon>Tylenchomorpha</taxon>
        <taxon>Sphaerularioidea</taxon>
        <taxon>Anguinidae</taxon>
        <taxon>Anguininae</taxon>
        <taxon>Ditylenchus</taxon>
    </lineage>
</organism>
<feature type="transmembrane region" description="Helical" evidence="2">
    <location>
        <begin position="44"/>
        <end position="74"/>
    </location>
</feature>
<dbReference type="Pfam" id="PF07690">
    <property type="entry name" value="MFS_1"/>
    <property type="match status" value="1"/>
</dbReference>
<dbReference type="InterPro" id="IPR020846">
    <property type="entry name" value="MFS_dom"/>
</dbReference>
<feature type="transmembrane region" description="Helical" evidence="2">
    <location>
        <begin position="213"/>
        <end position="233"/>
    </location>
</feature>
<feature type="transmembrane region" description="Helical" evidence="2">
    <location>
        <begin position="381"/>
        <end position="402"/>
    </location>
</feature>
<feature type="transmembrane region" description="Helical" evidence="2">
    <location>
        <begin position="350"/>
        <end position="375"/>
    </location>
</feature>
<reference evidence="4" key="1">
    <citation type="submission" date="2022-01" db="EMBL/GenBank/DDBJ databases">
        <title>Genome Sequence Resource for Two Populations of Ditylenchus destructor, the Migratory Endoparasitic Phytonematode.</title>
        <authorList>
            <person name="Zhang H."/>
            <person name="Lin R."/>
            <person name="Xie B."/>
        </authorList>
    </citation>
    <scope>NUCLEOTIDE SEQUENCE</scope>
    <source>
        <strain evidence="4">BazhouSP</strain>
    </source>
</reference>
<dbReference type="Proteomes" id="UP001201812">
    <property type="component" value="Unassembled WGS sequence"/>
</dbReference>
<dbReference type="SUPFAM" id="SSF103473">
    <property type="entry name" value="MFS general substrate transporter"/>
    <property type="match status" value="1"/>
</dbReference>
<keyword evidence="2" id="KW-1133">Transmembrane helix</keyword>
<dbReference type="PROSITE" id="PS50850">
    <property type="entry name" value="MFS"/>
    <property type="match status" value="1"/>
</dbReference>
<keyword evidence="2" id="KW-0812">Transmembrane</keyword>
<feature type="transmembrane region" description="Helical" evidence="2">
    <location>
        <begin position="414"/>
        <end position="438"/>
    </location>
</feature>
<protein>
    <submittedName>
        <fullName evidence="4">Major facilitator superfamily domain-containing protein</fullName>
    </submittedName>
</protein>
<dbReference type="InterPro" id="IPR036259">
    <property type="entry name" value="MFS_trans_sf"/>
</dbReference>
<evidence type="ECO:0000313" key="4">
    <source>
        <dbReference type="EMBL" id="KAI1710751.1"/>
    </source>
</evidence>
<comment type="subcellular location">
    <subcellularLocation>
        <location evidence="1">Membrane</location>
        <topology evidence="1">Multi-pass membrane protein</topology>
    </subcellularLocation>
</comment>
<dbReference type="AlphaFoldDB" id="A0AAD4N0X3"/>
<feature type="transmembrane region" description="Helical" evidence="2">
    <location>
        <begin position="94"/>
        <end position="115"/>
    </location>
</feature>
<dbReference type="EMBL" id="JAKKPZ010000024">
    <property type="protein sequence ID" value="KAI1710751.1"/>
    <property type="molecule type" value="Genomic_DNA"/>
</dbReference>
<dbReference type="PANTHER" id="PTHR45757">
    <property type="entry name" value="PROTEIN CBG23364-RELATED"/>
    <property type="match status" value="1"/>
</dbReference>
<keyword evidence="2" id="KW-0472">Membrane</keyword>
<feature type="transmembrane region" description="Helical" evidence="2">
    <location>
        <begin position="317"/>
        <end position="338"/>
    </location>
</feature>